<protein>
    <submittedName>
        <fullName evidence="2">Polyprotein</fullName>
    </submittedName>
</protein>
<dbReference type="AlphaFoldDB" id="A0A915KIP0"/>
<reference evidence="2" key="1">
    <citation type="submission" date="2022-11" db="UniProtKB">
        <authorList>
            <consortium name="WormBaseParasite"/>
        </authorList>
    </citation>
    <scope>IDENTIFICATION</scope>
</reference>
<evidence type="ECO:0000313" key="2">
    <source>
        <dbReference type="WBParaSite" id="nRc.2.0.1.t37866-RA"/>
    </source>
</evidence>
<sequence>MEIDAHINAVTRAMNKKTINQPTLPDSIPLAADYAPPPVEAITIASHEEVKQAQATDPAITKIIATLQTDNAAKHPPVFFTKDGLLYQQIKDNRQLDWVSRHPIPDQKASTIVECFVNNVILTLGSPLLLLSDQGGCFTLLRGYEPGIAFDYDCARQLTLSLNYDAYQHILTQAQLKMHQKIKANLDVAAKISKEYFDGKARTRNFAIKDLVLLTNTRKENKIQPNFIGPFIITDASRAAENVVTIDSLNAPSRLKTVSKM</sequence>
<name>A0A915KIP0_ROMCU</name>
<keyword evidence="1" id="KW-1185">Reference proteome</keyword>
<proteinExistence type="predicted"/>
<accession>A0A915KIP0</accession>
<dbReference type="Proteomes" id="UP000887565">
    <property type="component" value="Unplaced"/>
</dbReference>
<evidence type="ECO:0000313" key="1">
    <source>
        <dbReference type="Proteomes" id="UP000887565"/>
    </source>
</evidence>
<organism evidence="1 2">
    <name type="scientific">Romanomermis culicivorax</name>
    <name type="common">Nematode worm</name>
    <dbReference type="NCBI Taxonomy" id="13658"/>
    <lineage>
        <taxon>Eukaryota</taxon>
        <taxon>Metazoa</taxon>
        <taxon>Ecdysozoa</taxon>
        <taxon>Nematoda</taxon>
        <taxon>Enoplea</taxon>
        <taxon>Dorylaimia</taxon>
        <taxon>Mermithida</taxon>
        <taxon>Mermithoidea</taxon>
        <taxon>Mermithidae</taxon>
        <taxon>Romanomermis</taxon>
    </lineage>
</organism>
<dbReference type="WBParaSite" id="nRc.2.0.1.t37866-RA">
    <property type="protein sequence ID" value="nRc.2.0.1.t37866-RA"/>
    <property type="gene ID" value="nRc.2.0.1.g37866"/>
</dbReference>